<keyword evidence="1" id="KW-0472">Membrane</keyword>
<dbReference type="InterPro" id="IPR045519">
    <property type="entry name" value="DUF6476"/>
</dbReference>
<proteinExistence type="predicted"/>
<dbReference type="EMBL" id="FXTO01000002">
    <property type="protein sequence ID" value="SMO41722.1"/>
    <property type="molecule type" value="Genomic_DNA"/>
</dbReference>
<gene>
    <name evidence="2" type="ORF">SAMN06265173_10278</name>
</gene>
<protein>
    <submittedName>
        <fullName evidence="2">Uncharacterized protein</fullName>
    </submittedName>
</protein>
<organism evidence="2 3">
    <name type="scientific">Thalassovita litoralis</name>
    <dbReference type="NCBI Taxonomy" id="1010611"/>
    <lineage>
        <taxon>Bacteria</taxon>
        <taxon>Pseudomonadati</taxon>
        <taxon>Pseudomonadota</taxon>
        <taxon>Alphaproteobacteria</taxon>
        <taxon>Rhodobacterales</taxon>
        <taxon>Roseobacteraceae</taxon>
        <taxon>Thalassovita</taxon>
    </lineage>
</organism>
<dbReference type="OrthoDB" id="7872651at2"/>
<evidence type="ECO:0000313" key="3">
    <source>
        <dbReference type="Proteomes" id="UP000316030"/>
    </source>
</evidence>
<evidence type="ECO:0000256" key="1">
    <source>
        <dbReference type="SAM" id="Phobius"/>
    </source>
</evidence>
<dbReference type="RefSeq" id="WP_142491849.1">
    <property type="nucleotide sequence ID" value="NZ_FXTO01000002.1"/>
</dbReference>
<keyword evidence="1" id="KW-1133">Transmembrane helix</keyword>
<name>A0A521B3S3_9RHOB</name>
<keyword evidence="3" id="KW-1185">Reference proteome</keyword>
<dbReference type="Proteomes" id="UP000316030">
    <property type="component" value="Unassembled WGS sequence"/>
</dbReference>
<feature type="transmembrane region" description="Helical" evidence="1">
    <location>
        <begin position="15"/>
        <end position="40"/>
    </location>
</feature>
<accession>A0A521B3S3</accession>
<sequence length="98" mass="10960">MEDTPQPVDTALLKFLKVLVTVLTITMIAGVVTIVALIVIRYRQTPPDFPAVLTLPPGTTPDAYTQTKDWYAIVTDDSRVLIYSRATQKLVREIKLTE</sequence>
<evidence type="ECO:0000313" key="2">
    <source>
        <dbReference type="EMBL" id="SMO41722.1"/>
    </source>
</evidence>
<dbReference type="Pfam" id="PF20082">
    <property type="entry name" value="DUF6476"/>
    <property type="match status" value="1"/>
</dbReference>
<keyword evidence="1" id="KW-0812">Transmembrane</keyword>
<reference evidence="2 3" key="1">
    <citation type="submission" date="2017-05" db="EMBL/GenBank/DDBJ databases">
        <authorList>
            <person name="Varghese N."/>
            <person name="Submissions S."/>
        </authorList>
    </citation>
    <scope>NUCLEOTIDE SEQUENCE [LARGE SCALE GENOMIC DNA]</scope>
    <source>
        <strain evidence="2 3">DSM 29506</strain>
    </source>
</reference>
<dbReference type="AlphaFoldDB" id="A0A521B3S3"/>